<gene>
    <name evidence="1" type="primary">ORF59466</name>
</gene>
<feature type="non-terminal residue" evidence="1">
    <location>
        <position position="123"/>
    </location>
</feature>
<feature type="non-terminal residue" evidence="1">
    <location>
        <position position="1"/>
    </location>
</feature>
<accession>A0A0B6ZFU8</accession>
<reference evidence="1" key="1">
    <citation type="submission" date="2014-12" db="EMBL/GenBank/DDBJ databases">
        <title>Insight into the proteome of Arion vulgaris.</title>
        <authorList>
            <person name="Aradska J."/>
            <person name="Bulat T."/>
            <person name="Smidak R."/>
            <person name="Sarate P."/>
            <person name="Gangsoo J."/>
            <person name="Sialana F."/>
            <person name="Bilban M."/>
            <person name="Lubec G."/>
        </authorList>
    </citation>
    <scope>NUCLEOTIDE SEQUENCE</scope>
    <source>
        <tissue evidence="1">Skin</tissue>
    </source>
</reference>
<sequence length="123" mass="13612">IYKSTNIYHPNNLTLQSNNLATVNMQRSDFKAQTTSTIHDNLHEQLSPEGYGTGGSGAVVSRTFLPSIEPATSHEDTVSTDFTKSHHFRTQSVHFVNMPPLSDQVHSTVTPCFKRTSSVGKHQ</sequence>
<name>A0A0B6ZFU8_9EUPU</name>
<protein>
    <submittedName>
        <fullName evidence="1">Uncharacterized protein</fullName>
    </submittedName>
</protein>
<dbReference type="AlphaFoldDB" id="A0A0B6ZFU8"/>
<dbReference type="EMBL" id="HACG01019740">
    <property type="protein sequence ID" value="CEK66605.1"/>
    <property type="molecule type" value="Transcribed_RNA"/>
</dbReference>
<proteinExistence type="predicted"/>
<evidence type="ECO:0000313" key="1">
    <source>
        <dbReference type="EMBL" id="CEK66605.1"/>
    </source>
</evidence>
<organism evidence="1">
    <name type="scientific">Arion vulgaris</name>
    <dbReference type="NCBI Taxonomy" id="1028688"/>
    <lineage>
        <taxon>Eukaryota</taxon>
        <taxon>Metazoa</taxon>
        <taxon>Spiralia</taxon>
        <taxon>Lophotrochozoa</taxon>
        <taxon>Mollusca</taxon>
        <taxon>Gastropoda</taxon>
        <taxon>Heterobranchia</taxon>
        <taxon>Euthyneura</taxon>
        <taxon>Panpulmonata</taxon>
        <taxon>Eupulmonata</taxon>
        <taxon>Stylommatophora</taxon>
        <taxon>Helicina</taxon>
        <taxon>Arionoidea</taxon>
        <taxon>Arionidae</taxon>
        <taxon>Arion</taxon>
    </lineage>
</organism>